<evidence type="ECO:0000256" key="2">
    <source>
        <dbReference type="ARBA" id="ARBA00022448"/>
    </source>
</evidence>
<dbReference type="GO" id="GO:0055085">
    <property type="term" value="P:transmembrane transport"/>
    <property type="evidence" value="ECO:0007669"/>
    <property type="project" value="InterPro"/>
</dbReference>
<keyword evidence="3" id="KW-1003">Cell membrane</keyword>
<dbReference type="Pfam" id="PF00528">
    <property type="entry name" value="BPD_transp_1"/>
    <property type="match status" value="1"/>
</dbReference>
<dbReference type="RefSeq" id="WP_188595938.1">
    <property type="nucleotide sequence ID" value="NZ_BMNL01000001.1"/>
</dbReference>
<proteinExistence type="inferred from homology"/>
<evidence type="ECO:0000256" key="5">
    <source>
        <dbReference type="ARBA" id="ARBA00022989"/>
    </source>
</evidence>
<reference evidence="9" key="2">
    <citation type="submission" date="2020-09" db="EMBL/GenBank/DDBJ databases">
        <authorList>
            <person name="Sun Q."/>
            <person name="Ohkuma M."/>
        </authorList>
    </citation>
    <scope>NUCLEOTIDE SEQUENCE</scope>
    <source>
        <strain evidence="9">JCM 10088</strain>
    </source>
</reference>
<dbReference type="EMBL" id="BMNL01000001">
    <property type="protein sequence ID" value="GGP19976.1"/>
    <property type="molecule type" value="Genomic_DNA"/>
</dbReference>
<dbReference type="Proteomes" id="UP000610960">
    <property type="component" value="Unassembled WGS sequence"/>
</dbReference>
<feature type="transmembrane region" description="Helical" evidence="7">
    <location>
        <begin position="12"/>
        <end position="30"/>
    </location>
</feature>
<keyword evidence="10" id="KW-1185">Reference proteome</keyword>
<dbReference type="PANTHER" id="PTHR43744:SF12">
    <property type="entry name" value="ABC TRANSPORTER PERMEASE PROTEIN MG189-RELATED"/>
    <property type="match status" value="1"/>
</dbReference>
<comment type="subcellular location">
    <subcellularLocation>
        <location evidence="1 7">Cell membrane</location>
        <topology evidence="1 7">Multi-pass membrane protein</topology>
    </subcellularLocation>
</comment>
<organism evidence="9 10">
    <name type="scientific">Thermocladium modestius</name>
    <dbReference type="NCBI Taxonomy" id="62609"/>
    <lineage>
        <taxon>Archaea</taxon>
        <taxon>Thermoproteota</taxon>
        <taxon>Thermoprotei</taxon>
        <taxon>Thermoproteales</taxon>
        <taxon>Thermoproteaceae</taxon>
        <taxon>Thermocladium</taxon>
    </lineage>
</organism>
<name>A0A830GSV0_9CREN</name>
<protein>
    <submittedName>
        <fullName evidence="9">Lactose ABC transporter permease</fullName>
    </submittedName>
</protein>
<dbReference type="OrthoDB" id="45815at2157"/>
<feature type="transmembrane region" description="Helical" evidence="7">
    <location>
        <begin position="237"/>
        <end position="260"/>
    </location>
</feature>
<feature type="transmembrane region" description="Helical" evidence="7">
    <location>
        <begin position="68"/>
        <end position="92"/>
    </location>
</feature>
<evidence type="ECO:0000256" key="7">
    <source>
        <dbReference type="RuleBase" id="RU363032"/>
    </source>
</evidence>
<keyword evidence="6 7" id="KW-0472">Membrane</keyword>
<dbReference type="PANTHER" id="PTHR43744">
    <property type="entry name" value="ABC TRANSPORTER PERMEASE PROTEIN MG189-RELATED-RELATED"/>
    <property type="match status" value="1"/>
</dbReference>
<comment type="similarity">
    <text evidence="7">Belongs to the binding-protein-dependent transport system permease family.</text>
</comment>
<evidence type="ECO:0000313" key="10">
    <source>
        <dbReference type="Proteomes" id="UP000610960"/>
    </source>
</evidence>
<reference evidence="9" key="1">
    <citation type="journal article" date="2014" name="Int. J. Syst. Evol. Microbiol.">
        <title>Complete genome sequence of Corynebacterium casei LMG S-19264T (=DSM 44701T), isolated from a smear-ripened cheese.</title>
        <authorList>
            <consortium name="US DOE Joint Genome Institute (JGI-PGF)"/>
            <person name="Walter F."/>
            <person name="Albersmeier A."/>
            <person name="Kalinowski J."/>
            <person name="Ruckert C."/>
        </authorList>
    </citation>
    <scope>NUCLEOTIDE SEQUENCE</scope>
    <source>
        <strain evidence="9">JCM 10088</strain>
    </source>
</reference>
<dbReference type="GO" id="GO:0005886">
    <property type="term" value="C:plasma membrane"/>
    <property type="evidence" value="ECO:0007669"/>
    <property type="project" value="UniProtKB-SubCell"/>
</dbReference>
<dbReference type="Gene3D" id="1.10.3720.10">
    <property type="entry name" value="MetI-like"/>
    <property type="match status" value="1"/>
</dbReference>
<dbReference type="SUPFAM" id="SSF161098">
    <property type="entry name" value="MetI-like"/>
    <property type="match status" value="1"/>
</dbReference>
<feature type="transmembrane region" description="Helical" evidence="7">
    <location>
        <begin position="179"/>
        <end position="204"/>
    </location>
</feature>
<evidence type="ECO:0000256" key="6">
    <source>
        <dbReference type="ARBA" id="ARBA00023136"/>
    </source>
</evidence>
<dbReference type="CDD" id="cd06261">
    <property type="entry name" value="TM_PBP2"/>
    <property type="match status" value="1"/>
</dbReference>
<evidence type="ECO:0000256" key="3">
    <source>
        <dbReference type="ARBA" id="ARBA00022475"/>
    </source>
</evidence>
<evidence type="ECO:0000259" key="8">
    <source>
        <dbReference type="PROSITE" id="PS50928"/>
    </source>
</evidence>
<gene>
    <name evidence="9" type="ORF">GCM10007981_05910</name>
</gene>
<evidence type="ECO:0000313" key="9">
    <source>
        <dbReference type="EMBL" id="GGP19976.1"/>
    </source>
</evidence>
<dbReference type="PROSITE" id="PS50928">
    <property type="entry name" value="ABC_TM1"/>
    <property type="match status" value="1"/>
</dbReference>
<accession>A0A830GSV0</accession>
<feature type="transmembrane region" description="Helical" evidence="7">
    <location>
        <begin position="139"/>
        <end position="158"/>
    </location>
</feature>
<dbReference type="AlphaFoldDB" id="A0A830GSV0"/>
<comment type="caution">
    <text evidence="9">The sequence shown here is derived from an EMBL/GenBank/DDBJ whole genome shotgun (WGS) entry which is preliminary data.</text>
</comment>
<keyword evidence="4 7" id="KW-0812">Transmembrane</keyword>
<keyword evidence="2 7" id="KW-0813">Transport</keyword>
<dbReference type="InterPro" id="IPR000515">
    <property type="entry name" value="MetI-like"/>
</dbReference>
<keyword evidence="5 7" id="KW-1133">Transmembrane helix</keyword>
<sequence length="275" mass="31040">MAGQAVKAWIRRAVQVIIAIVYFLPFYWMFLKSFRSSIFPHFPPNLLPVVNTIGNYIYVWRFGDFPIWYLNSILIAVATTAGSVLIGALAGYAFARLEFRGRDVLFYIVLATLMIPFPVITVAEYIFMVDIGWVNTYQAVIIPSMVSAVNIFLMRQYFTTIPTEVEEAARIDGLRTHQIFAIIAAPLAKPAFAAAAIYTFLAAWNSFLWPLFVLQTPGKFTLPLAINFFKGANGAQIYWNQMTAAEVLSLIPTLMIYVIFERYFIKGIALNVNKG</sequence>
<feature type="domain" description="ABC transmembrane type-1" evidence="8">
    <location>
        <begin position="69"/>
        <end position="260"/>
    </location>
</feature>
<evidence type="ECO:0000256" key="4">
    <source>
        <dbReference type="ARBA" id="ARBA00022692"/>
    </source>
</evidence>
<evidence type="ECO:0000256" key="1">
    <source>
        <dbReference type="ARBA" id="ARBA00004651"/>
    </source>
</evidence>
<dbReference type="InterPro" id="IPR035906">
    <property type="entry name" value="MetI-like_sf"/>
</dbReference>
<feature type="transmembrane region" description="Helical" evidence="7">
    <location>
        <begin position="104"/>
        <end position="127"/>
    </location>
</feature>